<organism evidence="1 2">
    <name type="scientific">Candidatus Falkowbacteria bacterium GW2011_GWE1_38_31</name>
    <dbReference type="NCBI Taxonomy" id="1618638"/>
    <lineage>
        <taxon>Bacteria</taxon>
        <taxon>Candidatus Falkowiibacteriota</taxon>
    </lineage>
</organism>
<protein>
    <submittedName>
        <fullName evidence="1">Uncharacterized protein</fullName>
    </submittedName>
</protein>
<proteinExistence type="predicted"/>
<evidence type="ECO:0000313" key="2">
    <source>
        <dbReference type="Proteomes" id="UP000034022"/>
    </source>
</evidence>
<dbReference type="Proteomes" id="UP000034022">
    <property type="component" value="Unassembled WGS sequence"/>
</dbReference>
<accession>A0A0G0M9K0</accession>
<gene>
    <name evidence="1" type="ORF">US91_C0005G0054</name>
</gene>
<name>A0A0G0M9K0_9BACT</name>
<sequence>MKIMIGEQNFYSEKIENNTEKPIQIAENIFLDKNKKQIEVVDENWVVCFDFSGTKLILISQHNEGSDRYETKLPAKTIKFLLNKESAAFDSYRANQQAQMQGAQKKIDEEAMRIFGRPYNELSEVEMEKLANYV</sequence>
<comment type="caution">
    <text evidence="1">The sequence shown here is derived from an EMBL/GenBank/DDBJ whole genome shotgun (WGS) entry which is preliminary data.</text>
</comment>
<dbReference type="AlphaFoldDB" id="A0A0G0M9K0"/>
<reference evidence="1 2" key="1">
    <citation type="journal article" date="2015" name="Nature">
        <title>rRNA introns, odd ribosomes, and small enigmatic genomes across a large radiation of phyla.</title>
        <authorList>
            <person name="Brown C.T."/>
            <person name="Hug L.A."/>
            <person name="Thomas B.C."/>
            <person name="Sharon I."/>
            <person name="Castelle C.J."/>
            <person name="Singh A."/>
            <person name="Wilkins M.J."/>
            <person name="Williams K.H."/>
            <person name="Banfield J.F."/>
        </authorList>
    </citation>
    <scope>NUCLEOTIDE SEQUENCE [LARGE SCALE GENOMIC DNA]</scope>
</reference>
<evidence type="ECO:0000313" key="1">
    <source>
        <dbReference type="EMBL" id="KKQ70349.1"/>
    </source>
</evidence>
<dbReference type="EMBL" id="LBUU01000005">
    <property type="protein sequence ID" value="KKQ70349.1"/>
    <property type="molecule type" value="Genomic_DNA"/>
</dbReference>